<name>A0A2A9CX75_9ACTN</name>
<comment type="caution">
    <text evidence="2">The sequence shown here is derived from an EMBL/GenBank/DDBJ whole genome shotgun (WGS) entry which is preliminary data.</text>
</comment>
<accession>A0A2A9CX75</accession>
<proteinExistence type="predicted"/>
<protein>
    <submittedName>
        <fullName evidence="2">SMI1/KNR4 family protein SUKH-1</fullName>
    </submittedName>
</protein>
<dbReference type="InterPro" id="IPR018958">
    <property type="entry name" value="Knr4/Smi1-like_dom"/>
</dbReference>
<evidence type="ECO:0000313" key="2">
    <source>
        <dbReference type="EMBL" id="PFG18179.1"/>
    </source>
</evidence>
<dbReference type="Proteomes" id="UP000226079">
    <property type="component" value="Unassembled WGS sequence"/>
</dbReference>
<dbReference type="AlphaFoldDB" id="A0A2A9CX75"/>
<reference evidence="2 3" key="1">
    <citation type="submission" date="2017-10" db="EMBL/GenBank/DDBJ databases">
        <title>Sequencing the genomes of 1000 actinobacteria strains.</title>
        <authorList>
            <person name="Klenk H.-P."/>
        </authorList>
    </citation>
    <scope>NUCLEOTIDE SEQUENCE [LARGE SCALE GENOMIC DNA]</scope>
    <source>
        <strain evidence="2 3">DSM 15597</strain>
    </source>
</reference>
<evidence type="ECO:0000259" key="1">
    <source>
        <dbReference type="SMART" id="SM00860"/>
    </source>
</evidence>
<dbReference type="Pfam" id="PF09346">
    <property type="entry name" value="SMI1_KNR4"/>
    <property type="match status" value="1"/>
</dbReference>
<dbReference type="EMBL" id="PDJC01000001">
    <property type="protein sequence ID" value="PFG18179.1"/>
    <property type="molecule type" value="Genomic_DNA"/>
</dbReference>
<keyword evidence="3" id="KW-1185">Reference proteome</keyword>
<dbReference type="Gene3D" id="3.40.1580.10">
    <property type="entry name" value="SMI1/KNR4-like"/>
    <property type="match status" value="1"/>
</dbReference>
<sequence length="451" mass="49980">MSVQETVHRLVLDWEAAVLDGLDEDERVPSILRAPASAEAIAALEERLGRTLPPSYRAFLELTDGAITKPGWDHILLPSNEGDDAGLLTTGQVGWLRDKSPDTVEIWSDGPESNLPDEVYFDYSRTQDCVQLKVSHLPHLLQISCFEWESAILLNPLACQSDGEWEAWSFDVTDPGAFRYRSFADLLRADTTELRKRHAQEIAEASGYIPGLESAFAELDARTDDAAVNRHWEIRQLQDPQPWLHRLIALTDHPHADVRSSVWSAIARVPTTEALEAVLGLVHTESDEWVIGSVMTRLATDPDPRAHQAGVDLLSRGRIAYTVYADQAGLDLLWDAWLLHDNPECLERLVGCGDPRATEPARALLVDASTPADRIERLVSAASRPRDPSLAQAVSAVAQQGRVDVSSALSTLMQMGALDEALALITPAMLDDAEQGEMWRGWVEMIEKQRR</sequence>
<organism evidence="2 3">
    <name type="scientific">Propionicimonas paludicola</name>
    <dbReference type="NCBI Taxonomy" id="185243"/>
    <lineage>
        <taxon>Bacteria</taxon>
        <taxon>Bacillati</taxon>
        <taxon>Actinomycetota</taxon>
        <taxon>Actinomycetes</taxon>
        <taxon>Propionibacteriales</taxon>
        <taxon>Nocardioidaceae</taxon>
        <taxon>Propionicimonas</taxon>
    </lineage>
</organism>
<dbReference type="RefSeq" id="WP_211283390.1">
    <property type="nucleotide sequence ID" value="NZ_PDJC01000001.1"/>
</dbReference>
<dbReference type="SUPFAM" id="SSF160631">
    <property type="entry name" value="SMI1/KNR4-like"/>
    <property type="match status" value="1"/>
</dbReference>
<dbReference type="InterPro" id="IPR037883">
    <property type="entry name" value="Knr4/Smi1-like_sf"/>
</dbReference>
<gene>
    <name evidence="2" type="ORF">ATK74_2761</name>
</gene>
<evidence type="ECO:0000313" key="3">
    <source>
        <dbReference type="Proteomes" id="UP000226079"/>
    </source>
</evidence>
<dbReference type="SMART" id="SM00860">
    <property type="entry name" value="SMI1_KNR4"/>
    <property type="match status" value="1"/>
</dbReference>
<feature type="domain" description="Knr4/Smi1-like" evidence="1">
    <location>
        <begin position="35"/>
        <end position="189"/>
    </location>
</feature>